<keyword evidence="2" id="KW-1185">Reference proteome</keyword>
<dbReference type="RefSeq" id="WP_141106517.1">
    <property type="nucleotide sequence ID" value="NZ_FYEW01000001.1"/>
</dbReference>
<dbReference type="Proteomes" id="UP000198131">
    <property type="component" value="Unassembled WGS sequence"/>
</dbReference>
<evidence type="ECO:0000313" key="2">
    <source>
        <dbReference type="Proteomes" id="UP000198131"/>
    </source>
</evidence>
<sequence length="61" mass="6716">MTISHRATESSTVSSEELKSLKVARIACCCKLADLLPVVQQLHREAARAHATRVRQRSEAA</sequence>
<organism evidence="1 2">
    <name type="scientific">Hymenobacter gelipurpurascens</name>
    <dbReference type="NCBI Taxonomy" id="89968"/>
    <lineage>
        <taxon>Bacteria</taxon>
        <taxon>Pseudomonadati</taxon>
        <taxon>Bacteroidota</taxon>
        <taxon>Cytophagia</taxon>
        <taxon>Cytophagales</taxon>
        <taxon>Hymenobacteraceae</taxon>
        <taxon>Hymenobacter</taxon>
    </lineage>
</organism>
<protein>
    <submittedName>
        <fullName evidence="1">Uncharacterized protein</fullName>
    </submittedName>
</protein>
<dbReference type="AlphaFoldDB" id="A0A212TQN7"/>
<dbReference type="OrthoDB" id="887202at2"/>
<gene>
    <name evidence="1" type="ORF">SAMN06265337_2200</name>
</gene>
<name>A0A212TQN7_9BACT</name>
<evidence type="ECO:0000313" key="1">
    <source>
        <dbReference type="EMBL" id="SNC68166.1"/>
    </source>
</evidence>
<accession>A0A212TQN7</accession>
<dbReference type="EMBL" id="FYEW01000001">
    <property type="protein sequence ID" value="SNC68166.1"/>
    <property type="molecule type" value="Genomic_DNA"/>
</dbReference>
<proteinExistence type="predicted"/>
<reference evidence="2" key="1">
    <citation type="submission" date="2017-06" db="EMBL/GenBank/DDBJ databases">
        <authorList>
            <person name="Varghese N."/>
            <person name="Submissions S."/>
        </authorList>
    </citation>
    <scope>NUCLEOTIDE SEQUENCE [LARGE SCALE GENOMIC DNA]</scope>
    <source>
        <strain evidence="2">DSM 11116</strain>
    </source>
</reference>